<evidence type="ECO:0000313" key="3">
    <source>
        <dbReference type="WBParaSite" id="PSAMB.scaffold9182size5254.g32184.t1"/>
    </source>
</evidence>
<protein>
    <submittedName>
        <fullName evidence="3">PKD/REJ-like domain-containing protein</fullName>
    </submittedName>
</protein>
<proteinExistence type="predicted"/>
<dbReference type="AlphaFoldDB" id="A0A914XNG5"/>
<evidence type="ECO:0000256" key="1">
    <source>
        <dbReference type="SAM" id="MobiDB-lite"/>
    </source>
</evidence>
<dbReference type="Proteomes" id="UP000887566">
    <property type="component" value="Unplaced"/>
</dbReference>
<name>A0A914XNG5_9BILA</name>
<evidence type="ECO:0000313" key="2">
    <source>
        <dbReference type="Proteomes" id="UP000887566"/>
    </source>
</evidence>
<accession>A0A914XNG5</accession>
<sequence>KATDGNHQDASTSARMDIPAETSAKTDSPQTTSADWKTEVSGTSSSTEMMTSAASIGQNSTTEGSLEPSSTKSDTDTSTSTASAATTADGMSPPINSPTTTGQASGESTATSSATQQSPINSEQTTSTMQTTETTEPSGSDCAGVEGGTAYVNKCGFCVKGATGIDYTYGLDDCNVCNGTNACVGCDGIAWSGLKRDQCGRCLAESNANFDKPCDIALNGIFPLLLDSQASKHILSLAVADPSEVSKFTVRNCWLQDSLSTKYDGAAVKENETAIRLSIDQVLQNGMELSVHCIMNNKEYNFPENVLVTNFEQAVKQSGASPSIVSLGSDLSSILVSFDQKLASKYFTAAPYCLLVNGTALPALRSGDDTSYVTCDLSSIASNGTIQLRAVRGQEMHDATINFQVPLDILIQDKRPVLTSAHFSDDLTSLLLNFDENVQVVGDECMRIFSSETRRMFGALPSCSIRGATIVLTFGQNATLAPSNRIDIDLTLVERFTRNSPPSSYPSTITAETQIPGNSSASLVPQTSSVSTPSPTYFTAEIEMPSIVMTPKLHIDAPQKLTLCQQHITIDVRRVFGDGGRPLAYTWTISSLKSVSSALSLLVSSMHGRSLTIPRSMLENSTEYEIKVKACNFIAQCSETLTMPVSVSLDATSFDVQIRGLTSPVVPSKRLNAVADPTFEKCGQTYLLPPSDVTYSWLVDNVRVDSGSTLRIPAFQFVVGQTVVVRVEAQYTDSETNMTYTAAAVSELIVSAEPLIAAADGMTRSINEAYDLVIDYSPSSD</sequence>
<feature type="compositionally biased region" description="Low complexity" evidence="1">
    <location>
        <begin position="99"/>
        <end position="136"/>
    </location>
</feature>
<dbReference type="WBParaSite" id="PSAMB.scaffold9182size5254.g32184.t1">
    <property type="protein sequence ID" value="PSAMB.scaffold9182size5254.g32184.t1"/>
    <property type="gene ID" value="PSAMB.scaffold9182size5254.g32184"/>
</dbReference>
<feature type="compositionally biased region" description="Low complexity" evidence="1">
    <location>
        <begin position="39"/>
        <end position="55"/>
    </location>
</feature>
<feature type="region of interest" description="Disordered" evidence="1">
    <location>
        <begin position="1"/>
        <end position="142"/>
    </location>
</feature>
<reference evidence="3" key="1">
    <citation type="submission" date="2022-11" db="UniProtKB">
        <authorList>
            <consortium name="WormBaseParasite"/>
        </authorList>
    </citation>
    <scope>IDENTIFICATION</scope>
</reference>
<keyword evidence="2" id="KW-1185">Reference proteome</keyword>
<organism evidence="2 3">
    <name type="scientific">Plectus sambesii</name>
    <dbReference type="NCBI Taxonomy" id="2011161"/>
    <lineage>
        <taxon>Eukaryota</taxon>
        <taxon>Metazoa</taxon>
        <taxon>Ecdysozoa</taxon>
        <taxon>Nematoda</taxon>
        <taxon>Chromadorea</taxon>
        <taxon>Plectida</taxon>
        <taxon>Plectina</taxon>
        <taxon>Plectoidea</taxon>
        <taxon>Plectidae</taxon>
        <taxon>Plectus</taxon>
    </lineage>
</organism>
<feature type="compositionally biased region" description="Polar residues" evidence="1">
    <location>
        <begin position="56"/>
        <end position="68"/>
    </location>
</feature>
<feature type="compositionally biased region" description="Polar residues" evidence="1">
    <location>
        <begin position="23"/>
        <end position="35"/>
    </location>
</feature>
<feature type="compositionally biased region" description="Low complexity" evidence="1">
    <location>
        <begin position="69"/>
        <end position="89"/>
    </location>
</feature>